<reference evidence="10" key="2">
    <citation type="journal article" date="2024" name="Plant">
        <title>Genomic evolution and insights into agronomic trait innovations of Sesamum species.</title>
        <authorList>
            <person name="Miao H."/>
            <person name="Wang L."/>
            <person name="Qu L."/>
            <person name="Liu H."/>
            <person name="Sun Y."/>
            <person name="Le M."/>
            <person name="Wang Q."/>
            <person name="Wei S."/>
            <person name="Zheng Y."/>
            <person name="Lin W."/>
            <person name="Duan Y."/>
            <person name="Cao H."/>
            <person name="Xiong S."/>
            <person name="Wang X."/>
            <person name="Wei L."/>
            <person name="Li C."/>
            <person name="Ma Q."/>
            <person name="Ju M."/>
            <person name="Zhao R."/>
            <person name="Li G."/>
            <person name="Mu C."/>
            <person name="Tian Q."/>
            <person name="Mei H."/>
            <person name="Zhang T."/>
            <person name="Gao T."/>
            <person name="Zhang H."/>
        </authorList>
    </citation>
    <scope>NUCLEOTIDE SEQUENCE</scope>
    <source>
        <strain evidence="10">KEN1</strain>
    </source>
</reference>
<dbReference type="PANTHER" id="PTHR45988:SF22">
    <property type="entry name" value="OS07G0590100 PROTEIN"/>
    <property type="match status" value="1"/>
</dbReference>
<feature type="domain" description="C2H2-type" evidence="9">
    <location>
        <begin position="135"/>
        <end position="162"/>
    </location>
</feature>
<dbReference type="InterPro" id="IPR036236">
    <property type="entry name" value="Znf_C2H2_sf"/>
</dbReference>
<reference evidence="10" key="1">
    <citation type="submission" date="2020-06" db="EMBL/GenBank/DDBJ databases">
        <authorList>
            <person name="Li T."/>
            <person name="Hu X."/>
            <person name="Zhang T."/>
            <person name="Song X."/>
            <person name="Zhang H."/>
            <person name="Dai N."/>
            <person name="Sheng W."/>
            <person name="Hou X."/>
            <person name="Wei L."/>
        </authorList>
    </citation>
    <scope>NUCLEOTIDE SEQUENCE</scope>
    <source>
        <strain evidence="10">KEN1</strain>
        <tissue evidence="10">Leaf</tissue>
    </source>
</reference>
<keyword evidence="6" id="KW-0804">Transcription</keyword>
<dbReference type="GO" id="GO:0003700">
    <property type="term" value="F:DNA-binding transcription factor activity"/>
    <property type="evidence" value="ECO:0007669"/>
    <property type="project" value="InterPro"/>
</dbReference>
<feature type="compositionally biased region" description="Low complexity" evidence="8">
    <location>
        <begin position="78"/>
        <end position="88"/>
    </location>
</feature>
<evidence type="ECO:0000256" key="5">
    <source>
        <dbReference type="ARBA" id="ARBA00023015"/>
    </source>
</evidence>
<dbReference type="Pfam" id="PF00096">
    <property type="entry name" value="zf-C2H2"/>
    <property type="match status" value="1"/>
</dbReference>
<organism evidence="10">
    <name type="scientific">Sesamum latifolium</name>
    <dbReference type="NCBI Taxonomy" id="2727402"/>
    <lineage>
        <taxon>Eukaryota</taxon>
        <taxon>Viridiplantae</taxon>
        <taxon>Streptophyta</taxon>
        <taxon>Embryophyta</taxon>
        <taxon>Tracheophyta</taxon>
        <taxon>Spermatophyta</taxon>
        <taxon>Magnoliopsida</taxon>
        <taxon>eudicotyledons</taxon>
        <taxon>Gunneridae</taxon>
        <taxon>Pentapetalae</taxon>
        <taxon>asterids</taxon>
        <taxon>lamiids</taxon>
        <taxon>Lamiales</taxon>
        <taxon>Pedaliaceae</taxon>
        <taxon>Sesamum</taxon>
    </lineage>
</organism>
<evidence type="ECO:0000256" key="3">
    <source>
        <dbReference type="ARBA" id="ARBA00022771"/>
    </source>
</evidence>
<gene>
    <name evidence="10" type="ORF">Slati_0536600</name>
</gene>
<feature type="region of interest" description="Disordered" evidence="8">
    <location>
        <begin position="65"/>
        <end position="99"/>
    </location>
</feature>
<dbReference type="PROSITE" id="PS00028">
    <property type="entry name" value="ZINC_FINGER_C2H2_1"/>
    <property type="match status" value="2"/>
</dbReference>
<comment type="caution">
    <text evidence="10">The sequence shown here is derived from an EMBL/GenBank/DDBJ whole genome shotgun (WGS) entry which is preliminary data.</text>
</comment>
<keyword evidence="5" id="KW-0805">Transcription regulation</keyword>
<dbReference type="InterPro" id="IPR013087">
    <property type="entry name" value="Znf_C2H2_type"/>
</dbReference>
<feature type="domain" description="C2H2-type" evidence="9">
    <location>
        <begin position="8"/>
        <end position="31"/>
    </location>
</feature>
<dbReference type="SMART" id="SM00355">
    <property type="entry name" value="ZnF_C2H2"/>
    <property type="match status" value="3"/>
</dbReference>
<dbReference type="AlphaFoldDB" id="A0AAW2XYA1"/>
<dbReference type="Gene3D" id="3.30.160.60">
    <property type="entry name" value="Classic Zinc Finger"/>
    <property type="match status" value="1"/>
</dbReference>
<feature type="compositionally biased region" description="Pro residues" evidence="8">
    <location>
        <begin position="89"/>
        <end position="98"/>
    </location>
</feature>
<evidence type="ECO:0000259" key="9">
    <source>
        <dbReference type="PROSITE" id="PS50157"/>
    </source>
</evidence>
<evidence type="ECO:0000256" key="1">
    <source>
        <dbReference type="ARBA" id="ARBA00022723"/>
    </source>
</evidence>
<evidence type="ECO:0000256" key="4">
    <source>
        <dbReference type="ARBA" id="ARBA00022833"/>
    </source>
</evidence>
<keyword evidence="2" id="KW-0677">Repeat</keyword>
<accession>A0AAW2XYA1</accession>
<evidence type="ECO:0000256" key="7">
    <source>
        <dbReference type="PROSITE-ProRule" id="PRU00042"/>
    </source>
</evidence>
<protein>
    <recommendedName>
        <fullName evidence="9">C2H2-type domain-containing protein</fullName>
    </recommendedName>
</protein>
<dbReference type="PROSITE" id="PS50157">
    <property type="entry name" value="ZINC_FINGER_C2H2_2"/>
    <property type="match status" value="2"/>
</dbReference>
<dbReference type="SUPFAM" id="SSF57667">
    <property type="entry name" value="beta-beta-alpha zinc fingers"/>
    <property type="match status" value="1"/>
</dbReference>
<evidence type="ECO:0000313" key="10">
    <source>
        <dbReference type="EMBL" id="KAL0459094.1"/>
    </source>
</evidence>
<dbReference type="GO" id="GO:0008270">
    <property type="term" value="F:zinc ion binding"/>
    <property type="evidence" value="ECO:0007669"/>
    <property type="project" value="UniProtKB-KW"/>
</dbReference>
<dbReference type="GO" id="GO:0005634">
    <property type="term" value="C:nucleus"/>
    <property type="evidence" value="ECO:0007669"/>
    <property type="project" value="TreeGrafter"/>
</dbReference>
<proteinExistence type="predicted"/>
<evidence type="ECO:0000256" key="6">
    <source>
        <dbReference type="ARBA" id="ARBA00023163"/>
    </source>
</evidence>
<dbReference type="PANTHER" id="PTHR45988">
    <property type="entry name" value="C2H2 TYPE ZINC FINGER TRANSCRIPTION FACTOR FAMILY-RELATED"/>
    <property type="match status" value="1"/>
</dbReference>
<name>A0AAW2XYA1_9LAMI</name>
<dbReference type="GO" id="GO:0000976">
    <property type="term" value="F:transcription cis-regulatory region binding"/>
    <property type="evidence" value="ECO:0007669"/>
    <property type="project" value="TreeGrafter"/>
</dbReference>
<sequence>MDCWKMEIRCPVCGRAFISDKSFFGHLRHHSMWERMAAATAPLPENGGSSSVDVVAVPAAERSERKDLLPGPIKTGKRSSSSSRALVVVPPPNPPPPERTGMELVVSDFGSWDLTDLPLKKRILIALKARDRNQYICIVCGRVFPNYRSLGGHKAHHTIREKKKQARAAEDADKEKCYLEAGGNRAVVVYKPPPPAPMPRSCDVRQCLKCGRTFASGQGLGGHKQHCKGPPAPAEKEGGAIQYLDLNKVPQPEEEGGLLALPWYADK</sequence>
<keyword evidence="3 7" id="KW-0863">Zinc-finger</keyword>
<keyword evidence="1" id="KW-0479">Metal-binding</keyword>
<dbReference type="InterPro" id="IPR044653">
    <property type="entry name" value="AZF1/2/3-like"/>
</dbReference>
<keyword evidence="4" id="KW-0862">Zinc</keyword>
<evidence type="ECO:0000256" key="2">
    <source>
        <dbReference type="ARBA" id="ARBA00022737"/>
    </source>
</evidence>
<dbReference type="EMBL" id="JACGWN010000002">
    <property type="protein sequence ID" value="KAL0459094.1"/>
    <property type="molecule type" value="Genomic_DNA"/>
</dbReference>
<evidence type="ECO:0000256" key="8">
    <source>
        <dbReference type="SAM" id="MobiDB-lite"/>
    </source>
</evidence>
<dbReference type="Pfam" id="PF13912">
    <property type="entry name" value="zf-C2H2_6"/>
    <property type="match status" value="2"/>
</dbReference>